<protein>
    <submittedName>
        <fullName evidence="1">Uncharacterized protein</fullName>
    </submittedName>
</protein>
<name>A0A8J3W804_9ACTN</name>
<dbReference type="AlphaFoldDB" id="A0A8J3W804"/>
<gene>
    <name evidence="1" type="ORF">Plo01_47600</name>
</gene>
<keyword evidence="2" id="KW-1185">Reference proteome</keyword>
<sequence>MRPDLTDEAITSPVPQPLPPIAPKRWICCHCGGAGLDSYGEICLHCEGLGFC</sequence>
<dbReference type="Proteomes" id="UP000616724">
    <property type="component" value="Unassembled WGS sequence"/>
</dbReference>
<dbReference type="EMBL" id="BOOH01000039">
    <property type="protein sequence ID" value="GIH78331.1"/>
    <property type="molecule type" value="Genomic_DNA"/>
</dbReference>
<evidence type="ECO:0000313" key="1">
    <source>
        <dbReference type="EMBL" id="GIH78331.1"/>
    </source>
</evidence>
<dbReference type="RefSeq" id="WP_203892844.1">
    <property type="nucleotide sequence ID" value="NZ_BOOH01000039.1"/>
</dbReference>
<evidence type="ECO:0000313" key="2">
    <source>
        <dbReference type="Proteomes" id="UP000616724"/>
    </source>
</evidence>
<organism evidence="1 2">
    <name type="scientific">Planobispora longispora</name>
    <dbReference type="NCBI Taxonomy" id="28887"/>
    <lineage>
        <taxon>Bacteria</taxon>
        <taxon>Bacillati</taxon>
        <taxon>Actinomycetota</taxon>
        <taxon>Actinomycetes</taxon>
        <taxon>Streptosporangiales</taxon>
        <taxon>Streptosporangiaceae</taxon>
        <taxon>Planobispora</taxon>
    </lineage>
</organism>
<reference evidence="1 2" key="1">
    <citation type="submission" date="2021-01" db="EMBL/GenBank/DDBJ databases">
        <title>Whole genome shotgun sequence of Planobispora longispora NBRC 13918.</title>
        <authorList>
            <person name="Komaki H."/>
            <person name="Tamura T."/>
        </authorList>
    </citation>
    <scope>NUCLEOTIDE SEQUENCE [LARGE SCALE GENOMIC DNA]</scope>
    <source>
        <strain evidence="1 2">NBRC 13918</strain>
    </source>
</reference>
<proteinExistence type="predicted"/>
<accession>A0A8J3W804</accession>
<comment type="caution">
    <text evidence="1">The sequence shown here is derived from an EMBL/GenBank/DDBJ whole genome shotgun (WGS) entry which is preliminary data.</text>
</comment>